<dbReference type="Proteomes" id="UP000322000">
    <property type="component" value="Chromosome 12"/>
</dbReference>
<dbReference type="InParanoid" id="A0A7E5W580"/>
<dbReference type="RefSeq" id="XP_026735789.1">
    <property type="nucleotide sequence ID" value="XM_026879988.1"/>
</dbReference>
<name>A0A7E5W580_TRINI</name>
<protein>
    <submittedName>
        <fullName evidence="2">Uncharacterized protein LOC113499484</fullName>
    </submittedName>
</protein>
<dbReference type="GeneID" id="113499484"/>
<organism evidence="1 2">
    <name type="scientific">Trichoplusia ni</name>
    <name type="common">Cabbage looper</name>
    <dbReference type="NCBI Taxonomy" id="7111"/>
    <lineage>
        <taxon>Eukaryota</taxon>
        <taxon>Metazoa</taxon>
        <taxon>Ecdysozoa</taxon>
        <taxon>Arthropoda</taxon>
        <taxon>Hexapoda</taxon>
        <taxon>Insecta</taxon>
        <taxon>Pterygota</taxon>
        <taxon>Neoptera</taxon>
        <taxon>Endopterygota</taxon>
        <taxon>Lepidoptera</taxon>
        <taxon>Glossata</taxon>
        <taxon>Ditrysia</taxon>
        <taxon>Noctuoidea</taxon>
        <taxon>Noctuidae</taxon>
        <taxon>Plusiinae</taxon>
        <taxon>Trichoplusia</taxon>
    </lineage>
</organism>
<dbReference type="AlphaFoldDB" id="A0A7E5W580"/>
<dbReference type="PANTHER" id="PTHR10773:SF19">
    <property type="match status" value="1"/>
</dbReference>
<reference evidence="2" key="1">
    <citation type="submission" date="2025-08" db="UniProtKB">
        <authorList>
            <consortium name="RefSeq"/>
        </authorList>
    </citation>
    <scope>IDENTIFICATION</scope>
</reference>
<accession>A0A7E5W580</accession>
<keyword evidence="1" id="KW-1185">Reference proteome</keyword>
<proteinExistence type="predicted"/>
<gene>
    <name evidence="2" type="primary">LOC113499484</name>
</gene>
<dbReference type="KEGG" id="tnl:113499484"/>
<dbReference type="OrthoDB" id="7367179at2759"/>
<evidence type="ECO:0000313" key="2">
    <source>
        <dbReference type="RefSeq" id="XP_026735789.1"/>
    </source>
</evidence>
<sequence length="504" mass="58285">MARFLQGVRSKRILSELQQDDLVTNLRHCTPEENEQIFGRQHEMPEDNINTPLSGKCCSPKQSDDANPKEAINTNVDVLSSPDVSNFEPTEILDNNDYESTSLNSCSRRRLVVRSWSLSDLTQDTHNMISSLKKSPSVPALLAISNNLDVLIAFTRSDQIETVSDDVYQIPEERSSAEECVTEYQKDYGDMEKGRKRRHNADPKSWKRNKARLKRMRGEEYLGYSKPKDRKFQQDTLRQARRLGPTCVSNFCKKSKVRGCDRFSEDCRKDIHSNFWKKMTWDQRRVYVTGLVTRSSTSRKTKSASEPSRREGTLSYFLPIEKDCSNKVQVCKQMFLNTLALGSFTVQAWVKKSEFGMTSNHDAIYDSKTKTPRAEVETKLSILNNFFTSLPKLPSHYARKDTSKLFIEPIYRSLTDLYKAYQKYCTETSQPNVSRFTFEKNFHEKNLSLFTLKKDMCDTCSSYNSGNLNESDYQIHVIKKNRARQEKEEDKKKAAVRTYVLSDI</sequence>
<evidence type="ECO:0000313" key="1">
    <source>
        <dbReference type="Proteomes" id="UP000322000"/>
    </source>
</evidence>
<dbReference type="PANTHER" id="PTHR10773">
    <property type="entry name" value="DNA-DIRECTED RNA POLYMERASES I, II, AND III SUBUNIT RPABC2"/>
    <property type="match status" value="1"/>
</dbReference>